<evidence type="ECO:0000259" key="6">
    <source>
        <dbReference type="PROSITE" id="PS51123"/>
    </source>
</evidence>
<dbReference type="PANTHER" id="PTHR30329:SF21">
    <property type="entry name" value="LIPOPROTEIN YIAD-RELATED"/>
    <property type="match status" value="1"/>
</dbReference>
<feature type="chain" id="PRO_5046742239" evidence="5">
    <location>
        <begin position="23"/>
        <end position="240"/>
    </location>
</feature>
<evidence type="ECO:0000256" key="5">
    <source>
        <dbReference type="SAM" id="SignalP"/>
    </source>
</evidence>
<dbReference type="PANTHER" id="PTHR30329">
    <property type="entry name" value="STATOR ELEMENT OF FLAGELLAR MOTOR COMPLEX"/>
    <property type="match status" value="1"/>
</dbReference>
<evidence type="ECO:0000256" key="2">
    <source>
        <dbReference type="ARBA" id="ARBA00023136"/>
    </source>
</evidence>
<evidence type="ECO:0000313" key="8">
    <source>
        <dbReference type="Proteomes" id="UP001431019"/>
    </source>
</evidence>
<keyword evidence="3" id="KW-0998">Cell outer membrane</keyword>
<dbReference type="PROSITE" id="PS51257">
    <property type="entry name" value="PROKAR_LIPOPROTEIN"/>
    <property type="match status" value="1"/>
</dbReference>
<dbReference type="CDD" id="cd07185">
    <property type="entry name" value="OmpA_C-like"/>
    <property type="match status" value="1"/>
</dbReference>
<dbReference type="SUPFAM" id="SSF103088">
    <property type="entry name" value="OmpA-like"/>
    <property type="match status" value="1"/>
</dbReference>
<name>A0ABS8K5Z1_9BURK</name>
<dbReference type="RefSeq" id="WP_230513825.1">
    <property type="nucleotide sequence ID" value="NZ_JAJITD010000033.1"/>
</dbReference>
<proteinExistence type="predicted"/>
<keyword evidence="2 4" id="KW-0472">Membrane</keyword>
<evidence type="ECO:0000256" key="3">
    <source>
        <dbReference type="ARBA" id="ARBA00023237"/>
    </source>
</evidence>
<dbReference type="PROSITE" id="PS51123">
    <property type="entry name" value="OMPA_2"/>
    <property type="match status" value="1"/>
</dbReference>
<dbReference type="PRINTS" id="PR01021">
    <property type="entry name" value="OMPADOMAIN"/>
</dbReference>
<comment type="caution">
    <text evidence="7">The sequence shown here is derived from an EMBL/GenBank/DDBJ whole genome shotgun (WGS) entry which is preliminary data.</text>
</comment>
<keyword evidence="5" id="KW-0732">Signal</keyword>
<accession>A0ABS8K5Z1</accession>
<feature type="signal peptide" evidence="5">
    <location>
        <begin position="1"/>
        <end position="22"/>
    </location>
</feature>
<dbReference type="InterPro" id="IPR006664">
    <property type="entry name" value="OMP_bac"/>
</dbReference>
<dbReference type="EMBL" id="JAJITD010000033">
    <property type="protein sequence ID" value="MCC8397572.1"/>
    <property type="molecule type" value="Genomic_DNA"/>
</dbReference>
<dbReference type="Gene3D" id="3.30.1330.60">
    <property type="entry name" value="OmpA-like domain"/>
    <property type="match status" value="1"/>
</dbReference>
<dbReference type="Proteomes" id="UP001431019">
    <property type="component" value="Unassembled WGS sequence"/>
</dbReference>
<organism evidence="7 8">
    <name type="scientific">Paraburkholderia sejongensis</name>
    <dbReference type="NCBI Taxonomy" id="2886946"/>
    <lineage>
        <taxon>Bacteria</taxon>
        <taxon>Pseudomonadati</taxon>
        <taxon>Pseudomonadota</taxon>
        <taxon>Betaproteobacteria</taxon>
        <taxon>Burkholderiales</taxon>
        <taxon>Burkholderiaceae</taxon>
        <taxon>Paraburkholderia</taxon>
    </lineage>
</organism>
<feature type="domain" description="OmpA-like" evidence="6">
    <location>
        <begin position="124"/>
        <end position="240"/>
    </location>
</feature>
<protein>
    <submittedName>
        <fullName evidence="7">OmpA family protein</fullName>
    </submittedName>
</protein>
<reference evidence="7 8" key="1">
    <citation type="submission" date="2021-11" db="EMBL/GenBank/DDBJ databases">
        <authorList>
            <person name="Oh E.-T."/>
            <person name="Kim S.-B."/>
        </authorList>
    </citation>
    <scope>NUCLEOTIDE SEQUENCE [LARGE SCALE GENOMIC DNA]</scope>
    <source>
        <strain evidence="7 8">MMS20-SJTR3</strain>
    </source>
</reference>
<gene>
    <name evidence="7" type="ORF">LJ656_34030</name>
</gene>
<keyword evidence="8" id="KW-1185">Reference proteome</keyword>
<evidence type="ECO:0000256" key="1">
    <source>
        <dbReference type="ARBA" id="ARBA00004442"/>
    </source>
</evidence>
<evidence type="ECO:0000313" key="7">
    <source>
        <dbReference type="EMBL" id="MCC8397572.1"/>
    </source>
</evidence>
<dbReference type="InterPro" id="IPR006665">
    <property type="entry name" value="OmpA-like"/>
</dbReference>
<sequence length="240" mass="25474">MKKHYSAYSRLALVGALSASIAACTTQSGPTYTAHAIVAPNQAAPTYRVSCRGLLESSQTCFKVAAEICKDKTVTPLESVDGVKSGVNTNNPRELTFMCGQPAEVPQAVAPRPPAQLSAPLQTRARGQVLLQGNANFAKDSAVLSDVVNADLDQFVRANQGASFRSITVTGHTDSSGSLIHNRQLSQARAQSVLRYLRSHGMRAEQFIAEGEGADNPVASNATAEGRALNRRVEVHVVAM</sequence>
<dbReference type="InterPro" id="IPR050330">
    <property type="entry name" value="Bact_OuterMem_StrucFunc"/>
</dbReference>
<dbReference type="InterPro" id="IPR036737">
    <property type="entry name" value="OmpA-like_sf"/>
</dbReference>
<dbReference type="Pfam" id="PF00691">
    <property type="entry name" value="OmpA"/>
    <property type="match status" value="1"/>
</dbReference>
<evidence type="ECO:0000256" key="4">
    <source>
        <dbReference type="PROSITE-ProRule" id="PRU00473"/>
    </source>
</evidence>
<comment type="subcellular location">
    <subcellularLocation>
        <location evidence="1">Cell outer membrane</location>
    </subcellularLocation>
</comment>